<evidence type="ECO:0000313" key="2">
    <source>
        <dbReference type="Proteomes" id="UP001054857"/>
    </source>
</evidence>
<accession>A0AAD3E2N3</accession>
<evidence type="ECO:0000313" key="1">
    <source>
        <dbReference type="EMBL" id="GFR52585.1"/>
    </source>
</evidence>
<dbReference type="Proteomes" id="UP001054857">
    <property type="component" value="Unassembled WGS sequence"/>
</dbReference>
<sequence length="317" mass="36399">MTTSNMADAKENLRATNAVRDERARIDSIVRNSSEQSVSPYMSQVSTYRARSRPLDHTRLLQDPKVQDWAAIAGTRRSLPTNVPDGGARINVNILRYKRDTDYVSSTPYDGGPKYNDEVCINNWVQERRDKNYKSGFLPKEIRHSNRFDTEYSARFKPSSDEYVHRVTSTYNSASRFQGLARMGPTGIADPIFPSKAYETSGEHIFYVKDGFGGTPFQDHTVDTKKGNFWVGTAAPSEHDTITHSTMRKEPLEFQRRCPSEDPRSQILLRNKPLIYESDRTLKIRDELVATNPHVRQWRTIYQSEHKDYSRRPATVA</sequence>
<keyword evidence="2" id="KW-1185">Reference proteome</keyword>
<reference evidence="1 2" key="1">
    <citation type="journal article" date="2021" name="Sci. Rep.">
        <title>Genome sequencing of the multicellular alga Astrephomene provides insights into convergent evolution of germ-soma differentiation.</title>
        <authorList>
            <person name="Yamashita S."/>
            <person name="Yamamoto K."/>
            <person name="Matsuzaki R."/>
            <person name="Suzuki S."/>
            <person name="Yamaguchi H."/>
            <person name="Hirooka S."/>
            <person name="Minakuchi Y."/>
            <person name="Miyagishima S."/>
            <person name="Kawachi M."/>
            <person name="Toyoda A."/>
            <person name="Nozaki H."/>
        </authorList>
    </citation>
    <scope>NUCLEOTIDE SEQUENCE [LARGE SCALE GENOMIC DNA]</scope>
    <source>
        <strain evidence="1 2">NIES-4017</strain>
    </source>
</reference>
<comment type="caution">
    <text evidence="1">The sequence shown here is derived from an EMBL/GenBank/DDBJ whole genome shotgun (WGS) entry which is preliminary data.</text>
</comment>
<dbReference type="AlphaFoldDB" id="A0AAD3E2N3"/>
<proteinExistence type="predicted"/>
<gene>
    <name evidence="1" type="ORF">Agub_g15178</name>
</gene>
<dbReference type="EMBL" id="BMAR01000067">
    <property type="protein sequence ID" value="GFR52585.1"/>
    <property type="molecule type" value="Genomic_DNA"/>
</dbReference>
<organism evidence="1 2">
    <name type="scientific">Astrephomene gubernaculifera</name>
    <dbReference type="NCBI Taxonomy" id="47775"/>
    <lineage>
        <taxon>Eukaryota</taxon>
        <taxon>Viridiplantae</taxon>
        <taxon>Chlorophyta</taxon>
        <taxon>core chlorophytes</taxon>
        <taxon>Chlorophyceae</taxon>
        <taxon>CS clade</taxon>
        <taxon>Chlamydomonadales</taxon>
        <taxon>Astrephomenaceae</taxon>
        <taxon>Astrephomene</taxon>
    </lineage>
</organism>
<protein>
    <submittedName>
        <fullName evidence="1">Uncharacterized protein</fullName>
    </submittedName>
</protein>
<name>A0AAD3E2N3_9CHLO</name>